<dbReference type="Gene3D" id="3.30.420.10">
    <property type="entry name" value="Ribonuclease H-like superfamily/Ribonuclease H"/>
    <property type="match status" value="1"/>
</dbReference>
<reference evidence="1 2" key="1">
    <citation type="submission" date="2024-04" db="EMBL/GenBank/DDBJ databases">
        <title>Tritrichomonas musculus Genome.</title>
        <authorList>
            <person name="Alves-Ferreira E."/>
            <person name="Grigg M."/>
            <person name="Lorenzi H."/>
            <person name="Galac M."/>
        </authorList>
    </citation>
    <scope>NUCLEOTIDE SEQUENCE [LARGE SCALE GENOMIC DNA]</scope>
    <source>
        <strain evidence="1 2">EAF2021</strain>
    </source>
</reference>
<evidence type="ECO:0000313" key="2">
    <source>
        <dbReference type="Proteomes" id="UP001470230"/>
    </source>
</evidence>
<organism evidence="1 2">
    <name type="scientific">Tritrichomonas musculus</name>
    <dbReference type="NCBI Taxonomy" id="1915356"/>
    <lineage>
        <taxon>Eukaryota</taxon>
        <taxon>Metamonada</taxon>
        <taxon>Parabasalia</taxon>
        <taxon>Tritrichomonadida</taxon>
        <taxon>Tritrichomonadidae</taxon>
        <taxon>Tritrichomonas</taxon>
    </lineage>
</organism>
<protein>
    <recommendedName>
        <fullName evidence="3">Transposase Tc1-like domain-containing protein</fullName>
    </recommendedName>
</protein>
<evidence type="ECO:0000313" key="1">
    <source>
        <dbReference type="EMBL" id="KAK8894900.1"/>
    </source>
</evidence>
<sequence length="171" mass="20203">MDETMLTARKRLKVLAKKGQLPLVPEQIKLLHMTGCITVSASGYVFKPLIILPNKKTLRTLDNFLNDAHFASSSAGWIIHDIFTYYCLLLICELSCYRLTLPKDIRNERLIHYTYPRRRPFMTQQHIQARLNFCDDQLQNEINWENGVVFRDESRFCLRDDSRRIWIKRGV</sequence>
<accession>A0ABR2KUY0</accession>
<dbReference type="EMBL" id="JAPFFF010000003">
    <property type="protein sequence ID" value="KAK8894900.1"/>
    <property type="molecule type" value="Genomic_DNA"/>
</dbReference>
<name>A0ABR2KUY0_9EUKA</name>
<dbReference type="InterPro" id="IPR036397">
    <property type="entry name" value="RNaseH_sf"/>
</dbReference>
<gene>
    <name evidence="1" type="ORF">M9Y10_023341</name>
</gene>
<dbReference type="Proteomes" id="UP001470230">
    <property type="component" value="Unassembled WGS sequence"/>
</dbReference>
<comment type="caution">
    <text evidence="1">The sequence shown here is derived from an EMBL/GenBank/DDBJ whole genome shotgun (WGS) entry which is preliminary data.</text>
</comment>
<proteinExistence type="predicted"/>
<keyword evidence="2" id="KW-1185">Reference proteome</keyword>
<evidence type="ECO:0008006" key="3">
    <source>
        <dbReference type="Google" id="ProtNLM"/>
    </source>
</evidence>